<comment type="caution">
    <text evidence="2">The sequence shown here is derived from an EMBL/GenBank/DDBJ whole genome shotgun (WGS) entry which is preliminary data.</text>
</comment>
<dbReference type="AlphaFoldDB" id="A0AAD5LVL5"/>
<evidence type="ECO:0000313" key="3">
    <source>
        <dbReference type="Proteomes" id="UP001209570"/>
    </source>
</evidence>
<sequence length="106" mass="11349">MDTMLSTSNQIHDEDMQLRGIMTAPLLESNGEGDRDLVGPLLAETFRVGASATRAGSSRTEGVDSTALSPFVPDSTRGVEASTSPIPRVKVQETLSDVVITDHIRH</sequence>
<gene>
    <name evidence="2" type="ORF">P43SY_001145</name>
</gene>
<keyword evidence="3" id="KW-1185">Reference proteome</keyword>
<protein>
    <submittedName>
        <fullName evidence="2">Uncharacterized protein</fullName>
    </submittedName>
</protein>
<organism evidence="2 3">
    <name type="scientific">Pythium insidiosum</name>
    <name type="common">Pythiosis disease agent</name>
    <dbReference type="NCBI Taxonomy" id="114742"/>
    <lineage>
        <taxon>Eukaryota</taxon>
        <taxon>Sar</taxon>
        <taxon>Stramenopiles</taxon>
        <taxon>Oomycota</taxon>
        <taxon>Peronosporomycetes</taxon>
        <taxon>Pythiales</taxon>
        <taxon>Pythiaceae</taxon>
        <taxon>Pythium</taxon>
    </lineage>
</organism>
<dbReference type="Proteomes" id="UP001209570">
    <property type="component" value="Unassembled WGS sequence"/>
</dbReference>
<accession>A0AAD5LVL5</accession>
<name>A0AAD5LVL5_PYTIN</name>
<reference evidence="2" key="1">
    <citation type="submission" date="2021-12" db="EMBL/GenBank/DDBJ databases">
        <title>Prjna785345.</title>
        <authorList>
            <person name="Rujirawat T."/>
            <person name="Krajaejun T."/>
        </authorList>
    </citation>
    <scope>NUCLEOTIDE SEQUENCE</scope>
    <source>
        <strain evidence="2">Pi057C3</strain>
    </source>
</reference>
<proteinExistence type="predicted"/>
<dbReference type="EMBL" id="JAKCXM010000480">
    <property type="protein sequence ID" value="KAJ0393586.1"/>
    <property type="molecule type" value="Genomic_DNA"/>
</dbReference>
<evidence type="ECO:0000313" key="2">
    <source>
        <dbReference type="EMBL" id="KAJ0393586.1"/>
    </source>
</evidence>
<feature type="region of interest" description="Disordered" evidence="1">
    <location>
        <begin position="51"/>
        <end position="85"/>
    </location>
</feature>
<evidence type="ECO:0000256" key="1">
    <source>
        <dbReference type="SAM" id="MobiDB-lite"/>
    </source>
</evidence>